<name>A0A7R9KJ39_9ACAR</name>
<keyword evidence="11" id="KW-1185">Reference proteome</keyword>
<dbReference type="PRINTS" id="PR00776">
    <property type="entry name" value="HEMOGLOBNASE"/>
</dbReference>
<evidence type="ECO:0000256" key="1">
    <source>
        <dbReference type="ARBA" id="ARBA00000810"/>
    </source>
</evidence>
<evidence type="ECO:0000256" key="9">
    <source>
        <dbReference type="SAM" id="SignalP"/>
    </source>
</evidence>
<feature type="active site" evidence="8">
    <location>
        <position position="148"/>
    </location>
</feature>
<dbReference type="PANTHER" id="PTHR12000:SF42">
    <property type="entry name" value="LEGUMAIN"/>
    <property type="match status" value="1"/>
</dbReference>
<evidence type="ECO:0000256" key="2">
    <source>
        <dbReference type="ARBA" id="ARBA00009941"/>
    </source>
</evidence>
<dbReference type="InterPro" id="IPR001096">
    <property type="entry name" value="Peptidase_C13"/>
</dbReference>
<keyword evidence="7" id="KW-0788">Thiol protease</keyword>
<evidence type="ECO:0000313" key="10">
    <source>
        <dbReference type="EMBL" id="CAD7623767.1"/>
    </source>
</evidence>
<dbReference type="EMBL" id="OC856450">
    <property type="protein sequence ID" value="CAD7623767.1"/>
    <property type="molecule type" value="Genomic_DNA"/>
</dbReference>
<evidence type="ECO:0000313" key="11">
    <source>
        <dbReference type="Proteomes" id="UP000759131"/>
    </source>
</evidence>
<dbReference type="GO" id="GO:0005773">
    <property type="term" value="C:vacuole"/>
    <property type="evidence" value="ECO:0007669"/>
    <property type="project" value="GOC"/>
</dbReference>
<accession>A0A7R9KJ39</accession>
<dbReference type="GO" id="GO:0051603">
    <property type="term" value="P:proteolysis involved in protein catabolic process"/>
    <property type="evidence" value="ECO:0007669"/>
    <property type="project" value="TreeGrafter"/>
</dbReference>
<evidence type="ECO:0000256" key="7">
    <source>
        <dbReference type="ARBA" id="ARBA00022807"/>
    </source>
</evidence>
<evidence type="ECO:0000256" key="6">
    <source>
        <dbReference type="ARBA" id="ARBA00022801"/>
    </source>
</evidence>
<protein>
    <recommendedName>
        <fullName evidence="3">legumain</fullName>
        <ecNumber evidence="3">3.4.22.34</ecNumber>
    </recommendedName>
</protein>
<dbReference type="PANTHER" id="PTHR12000">
    <property type="entry name" value="HEMOGLOBINASE FAMILY MEMBER"/>
    <property type="match status" value="1"/>
</dbReference>
<evidence type="ECO:0000256" key="8">
    <source>
        <dbReference type="PIRSR" id="PIRSR019663-1"/>
    </source>
</evidence>
<evidence type="ECO:0000256" key="4">
    <source>
        <dbReference type="ARBA" id="ARBA00022670"/>
    </source>
</evidence>
<sequence length="330" mass="36667">MKVFIILAVLYVTANAVPFAHELAEPFNGTNWVVLCAGGYTWSNYRHQSNVYHAYQIIKAHGIPESNIVVMHYDDLAQNKENPTPGIVVNTLGGPDVYKGVPKDYTGTEVTPENFLAVLKGDKSLAQNGKKVVNSGPNDHIYVYFIDHGAPDLIAFPHKYLYSKDLNGAFKEMHQAKKYAKLVVNIEACNSGSMFEKPLPKDINVYVTTSANPQESSYAKDYDNLRHTYLGDYYSGAWLEVIEKQDLTKETLEQSYKYTVSSQNKSHPQQYGTLAINKLTVSQFLGSKTTVNAYKAPATNLNDAVSSRDVPIALVQKLVESTDDLGQKQA</sequence>
<dbReference type="AlphaFoldDB" id="A0A7R9KJ39"/>
<dbReference type="GO" id="GO:0004197">
    <property type="term" value="F:cysteine-type endopeptidase activity"/>
    <property type="evidence" value="ECO:0007669"/>
    <property type="project" value="UniProtKB-EC"/>
</dbReference>
<dbReference type="FunFam" id="3.40.50.1460:FF:000006">
    <property type="entry name" value="Legumain"/>
    <property type="match status" value="1"/>
</dbReference>
<dbReference type="EMBL" id="CAJPIZ010001875">
    <property type="protein sequence ID" value="CAG2104197.1"/>
    <property type="molecule type" value="Genomic_DNA"/>
</dbReference>
<dbReference type="EC" id="3.4.22.34" evidence="3"/>
<keyword evidence="4" id="KW-0645">Protease</keyword>
<dbReference type="OrthoDB" id="192611at2759"/>
<feature type="active site" description="Nucleophile" evidence="8">
    <location>
        <position position="189"/>
    </location>
</feature>
<proteinExistence type="inferred from homology"/>
<dbReference type="Proteomes" id="UP000759131">
    <property type="component" value="Unassembled WGS sequence"/>
</dbReference>
<dbReference type="Gene3D" id="3.40.50.1460">
    <property type="match status" value="1"/>
</dbReference>
<keyword evidence="6" id="KW-0378">Hydrolase</keyword>
<dbReference type="PIRSF" id="PIRSF019663">
    <property type="entry name" value="Legumain"/>
    <property type="match status" value="1"/>
</dbReference>
<feature type="signal peptide" evidence="9">
    <location>
        <begin position="1"/>
        <end position="16"/>
    </location>
</feature>
<evidence type="ECO:0000256" key="5">
    <source>
        <dbReference type="ARBA" id="ARBA00022729"/>
    </source>
</evidence>
<comment type="similarity">
    <text evidence="2">Belongs to the peptidase C13 family.</text>
</comment>
<organism evidence="10">
    <name type="scientific">Medioppia subpectinata</name>
    <dbReference type="NCBI Taxonomy" id="1979941"/>
    <lineage>
        <taxon>Eukaryota</taxon>
        <taxon>Metazoa</taxon>
        <taxon>Ecdysozoa</taxon>
        <taxon>Arthropoda</taxon>
        <taxon>Chelicerata</taxon>
        <taxon>Arachnida</taxon>
        <taxon>Acari</taxon>
        <taxon>Acariformes</taxon>
        <taxon>Sarcoptiformes</taxon>
        <taxon>Oribatida</taxon>
        <taxon>Brachypylina</taxon>
        <taxon>Oppioidea</taxon>
        <taxon>Oppiidae</taxon>
        <taxon>Medioppia</taxon>
    </lineage>
</organism>
<reference evidence="10" key="1">
    <citation type="submission" date="2020-11" db="EMBL/GenBank/DDBJ databases">
        <authorList>
            <person name="Tran Van P."/>
        </authorList>
    </citation>
    <scope>NUCLEOTIDE SEQUENCE</scope>
</reference>
<dbReference type="Pfam" id="PF01650">
    <property type="entry name" value="Peptidase_C13"/>
    <property type="match status" value="1"/>
</dbReference>
<evidence type="ECO:0000256" key="3">
    <source>
        <dbReference type="ARBA" id="ARBA00012628"/>
    </source>
</evidence>
<feature type="chain" id="PRO_5036210920" description="legumain" evidence="9">
    <location>
        <begin position="17"/>
        <end position="330"/>
    </location>
</feature>
<gene>
    <name evidence="10" type="ORF">OSB1V03_LOCUS4218</name>
</gene>
<keyword evidence="5 9" id="KW-0732">Signal</keyword>
<comment type="catalytic activity">
    <reaction evidence="1">
        <text>Hydrolysis of proteins and small molecule substrates at -Asn-|-Xaa- bonds.</text>
        <dbReference type="EC" id="3.4.22.34"/>
    </reaction>
</comment>
<dbReference type="GO" id="GO:0006624">
    <property type="term" value="P:vacuolar protein processing"/>
    <property type="evidence" value="ECO:0007669"/>
    <property type="project" value="TreeGrafter"/>
</dbReference>